<protein>
    <submittedName>
        <fullName evidence="1">Uncharacterized protein</fullName>
    </submittedName>
</protein>
<evidence type="ECO:0000313" key="1">
    <source>
        <dbReference type="EMBL" id="OKH91458.1"/>
    </source>
</evidence>
<gene>
    <name evidence="1" type="ORF">AB852_28245</name>
</gene>
<reference evidence="1 2" key="1">
    <citation type="submission" date="2015-06" db="EMBL/GenBank/DDBJ databases">
        <title>Cloning and characterization of the uncialamcin biosynthetic gene cluster.</title>
        <authorList>
            <person name="Yan X."/>
            <person name="Huang T."/>
            <person name="Ge H."/>
            <person name="Shen B."/>
        </authorList>
    </citation>
    <scope>NUCLEOTIDE SEQUENCE [LARGE SCALE GENOMIC DNA]</scope>
    <source>
        <strain evidence="1 2">DCA2648</strain>
    </source>
</reference>
<accession>A0A1Q4V0U5</accession>
<dbReference type="Proteomes" id="UP000186455">
    <property type="component" value="Unassembled WGS sequence"/>
</dbReference>
<dbReference type="AlphaFoldDB" id="A0A1Q4V0U5"/>
<sequence>MIRAAWERGVAGDPQTTAAQALDDAGLLMSPEIAAGLVSEPAVPQTERSYFVAIADALNAVPDHMPLGIDLDGTITDHNVWSVVWNRAAERWEVAGYDVEDVEVAPSNRQCGHDDYHAPHEWADRPAVWCPGHSHATGGAS</sequence>
<dbReference type="EMBL" id="LFBV01000009">
    <property type="protein sequence ID" value="OKH91458.1"/>
    <property type="molecule type" value="Genomic_DNA"/>
</dbReference>
<organism evidence="1 2">
    <name type="scientific">Streptomyces uncialis</name>
    <dbReference type="NCBI Taxonomy" id="1048205"/>
    <lineage>
        <taxon>Bacteria</taxon>
        <taxon>Bacillati</taxon>
        <taxon>Actinomycetota</taxon>
        <taxon>Actinomycetes</taxon>
        <taxon>Kitasatosporales</taxon>
        <taxon>Streptomycetaceae</taxon>
        <taxon>Streptomyces</taxon>
    </lineage>
</organism>
<keyword evidence="2" id="KW-1185">Reference proteome</keyword>
<comment type="caution">
    <text evidence="1">The sequence shown here is derived from an EMBL/GenBank/DDBJ whole genome shotgun (WGS) entry which is preliminary data.</text>
</comment>
<proteinExistence type="predicted"/>
<dbReference type="STRING" id="1048205.AB852_28245"/>
<name>A0A1Q4V0U5_9ACTN</name>
<evidence type="ECO:0000313" key="2">
    <source>
        <dbReference type="Proteomes" id="UP000186455"/>
    </source>
</evidence>